<proteinExistence type="predicted"/>
<evidence type="ECO:0000256" key="1">
    <source>
        <dbReference type="SAM" id="MobiDB-lite"/>
    </source>
</evidence>
<name>G3HTX8_CRIGR</name>
<dbReference type="EMBL" id="JH000721">
    <property type="protein sequence ID" value="EGW04690.1"/>
    <property type="molecule type" value="Genomic_DNA"/>
</dbReference>
<dbReference type="AlphaFoldDB" id="G3HTX8"/>
<gene>
    <name evidence="2" type="ORF">I79_014358</name>
</gene>
<evidence type="ECO:0000313" key="2">
    <source>
        <dbReference type="EMBL" id="EGW04690.1"/>
    </source>
</evidence>
<sequence length="111" mass="11642">MQPRGRSAAQPQAVCHAFLERAEPVWGLLDGAPGRDLREYCRGLESCRQPKIRTHDPPQLEEPSSVDRAWGLSSGLEGGGGGVPAAPPPLGQASGESVRFGGDEQDAGVVV</sequence>
<feature type="region of interest" description="Disordered" evidence="1">
    <location>
        <begin position="48"/>
        <end position="111"/>
    </location>
</feature>
<evidence type="ECO:0000313" key="3">
    <source>
        <dbReference type="Proteomes" id="UP000001075"/>
    </source>
</evidence>
<dbReference type="Proteomes" id="UP000001075">
    <property type="component" value="Unassembled WGS sequence"/>
</dbReference>
<dbReference type="InParanoid" id="G3HTX8"/>
<accession>G3HTX8</accession>
<organism evidence="2 3">
    <name type="scientific">Cricetulus griseus</name>
    <name type="common">Chinese hamster</name>
    <name type="synonym">Cricetulus barabensis griseus</name>
    <dbReference type="NCBI Taxonomy" id="10029"/>
    <lineage>
        <taxon>Eukaryota</taxon>
        <taxon>Metazoa</taxon>
        <taxon>Chordata</taxon>
        <taxon>Craniata</taxon>
        <taxon>Vertebrata</taxon>
        <taxon>Euteleostomi</taxon>
        <taxon>Mammalia</taxon>
        <taxon>Eutheria</taxon>
        <taxon>Euarchontoglires</taxon>
        <taxon>Glires</taxon>
        <taxon>Rodentia</taxon>
        <taxon>Myomorpha</taxon>
        <taxon>Muroidea</taxon>
        <taxon>Cricetidae</taxon>
        <taxon>Cricetinae</taxon>
        <taxon>Cricetulus</taxon>
    </lineage>
</organism>
<reference evidence="3" key="1">
    <citation type="journal article" date="2011" name="Nat. Biotechnol.">
        <title>The genomic sequence of the Chinese hamster ovary (CHO)-K1 cell line.</title>
        <authorList>
            <person name="Xu X."/>
            <person name="Nagarajan H."/>
            <person name="Lewis N.E."/>
            <person name="Pan S."/>
            <person name="Cai Z."/>
            <person name="Liu X."/>
            <person name="Chen W."/>
            <person name="Xie M."/>
            <person name="Wang W."/>
            <person name="Hammond S."/>
            <person name="Andersen M.R."/>
            <person name="Neff N."/>
            <person name="Passarelli B."/>
            <person name="Koh W."/>
            <person name="Fan H.C."/>
            <person name="Wang J."/>
            <person name="Gui Y."/>
            <person name="Lee K.H."/>
            <person name="Betenbaugh M.J."/>
            <person name="Quake S.R."/>
            <person name="Famili I."/>
            <person name="Palsson B.O."/>
            <person name="Wang J."/>
        </authorList>
    </citation>
    <scope>NUCLEOTIDE SEQUENCE [LARGE SCALE GENOMIC DNA]</scope>
    <source>
        <strain evidence="3">CHO K1 cell line</strain>
    </source>
</reference>
<protein>
    <submittedName>
        <fullName evidence="2">Uncharacterized protein</fullName>
    </submittedName>
</protein>